<feature type="transmembrane region" description="Helical" evidence="1">
    <location>
        <begin position="91"/>
        <end position="115"/>
    </location>
</feature>
<feature type="signal peptide" evidence="2">
    <location>
        <begin position="1"/>
        <end position="22"/>
    </location>
</feature>
<evidence type="ECO:0000313" key="3">
    <source>
        <dbReference type="EMBL" id="MCX5572239.1"/>
    </source>
</evidence>
<reference evidence="3" key="1">
    <citation type="submission" date="2022-11" db="EMBL/GenBank/DDBJ databases">
        <title>Biodiversity and phylogenetic relationships of bacteria.</title>
        <authorList>
            <person name="Machado R.A.R."/>
            <person name="Bhat A."/>
            <person name="Loulou A."/>
            <person name="Kallel S."/>
        </authorList>
    </citation>
    <scope>NUCLEOTIDE SEQUENCE</scope>
    <source>
        <strain evidence="3">K-TC2</strain>
    </source>
</reference>
<comment type="caution">
    <text evidence="3">The sequence shown here is derived from an EMBL/GenBank/DDBJ whole genome shotgun (WGS) entry which is preliminary data.</text>
</comment>
<dbReference type="Pfam" id="PF04241">
    <property type="entry name" value="DUF423"/>
    <property type="match status" value="1"/>
</dbReference>
<dbReference type="RefSeq" id="WP_266341200.1">
    <property type="nucleotide sequence ID" value="NZ_JAPKNK010000016.1"/>
</dbReference>
<keyword evidence="2" id="KW-0732">Signal</keyword>
<sequence>MNGQRALLVVAGLAGMLGVAMAAAGAHVPGGERLGTAGNMAMAQAPALLALGFFVPATALLMSISAWAIAIGLIGFSGALAFHTLSGSAALSFLAPIGGTTMMFGWLGIAVAALLSRKR</sequence>
<gene>
    <name evidence="3" type="ORF">OSH07_23760</name>
</gene>
<protein>
    <submittedName>
        <fullName evidence="3">DUF423 domain-containing protein</fullName>
    </submittedName>
</protein>
<evidence type="ECO:0000313" key="4">
    <source>
        <dbReference type="Proteomes" id="UP001144805"/>
    </source>
</evidence>
<keyword evidence="1" id="KW-1133">Transmembrane helix</keyword>
<keyword evidence="1" id="KW-0472">Membrane</keyword>
<feature type="transmembrane region" description="Helical" evidence="1">
    <location>
        <begin position="41"/>
        <end position="61"/>
    </location>
</feature>
<keyword evidence="4" id="KW-1185">Reference proteome</keyword>
<dbReference type="Proteomes" id="UP001144805">
    <property type="component" value="Unassembled WGS sequence"/>
</dbReference>
<feature type="chain" id="PRO_5040906610" evidence="2">
    <location>
        <begin position="23"/>
        <end position="119"/>
    </location>
</feature>
<evidence type="ECO:0000256" key="1">
    <source>
        <dbReference type="SAM" id="Phobius"/>
    </source>
</evidence>
<dbReference type="InterPro" id="IPR006696">
    <property type="entry name" value="DUF423"/>
</dbReference>
<dbReference type="EMBL" id="JAPKNK010000016">
    <property type="protein sequence ID" value="MCX5572239.1"/>
    <property type="molecule type" value="Genomic_DNA"/>
</dbReference>
<dbReference type="AlphaFoldDB" id="A0A9X3IMW1"/>
<name>A0A9X3IMW1_9HYPH</name>
<accession>A0A9X3IMW1</accession>
<organism evidence="3 4">
    <name type="scientific">Kaistia nematophila</name>
    <dbReference type="NCBI Taxonomy" id="2994654"/>
    <lineage>
        <taxon>Bacteria</taxon>
        <taxon>Pseudomonadati</taxon>
        <taxon>Pseudomonadota</taxon>
        <taxon>Alphaproteobacteria</taxon>
        <taxon>Hyphomicrobiales</taxon>
        <taxon>Kaistiaceae</taxon>
        <taxon>Kaistia</taxon>
    </lineage>
</organism>
<feature type="transmembrane region" description="Helical" evidence="1">
    <location>
        <begin position="66"/>
        <end position="85"/>
    </location>
</feature>
<evidence type="ECO:0000256" key="2">
    <source>
        <dbReference type="SAM" id="SignalP"/>
    </source>
</evidence>
<keyword evidence="1" id="KW-0812">Transmembrane</keyword>
<proteinExistence type="predicted"/>